<protein>
    <submittedName>
        <fullName evidence="2">Uncharacterized protein</fullName>
    </submittedName>
</protein>
<dbReference type="Proteomes" id="UP000887565">
    <property type="component" value="Unplaced"/>
</dbReference>
<evidence type="ECO:0000313" key="1">
    <source>
        <dbReference type="Proteomes" id="UP000887565"/>
    </source>
</evidence>
<organism evidence="1 2">
    <name type="scientific">Romanomermis culicivorax</name>
    <name type="common">Nematode worm</name>
    <dbReference type="NCBI Taxonomy" id="13658"/>
    <lineage>
        <taxon>Eukaryota</taxon>
        <taxon>Metazoa</taxon>
        <taxon>Ecdysozoa</taxon>
        <taxon>Nematoda</taxon>
        <taxon>Enoplea</taxon>
        <taxon>Dorylaimia</taxon>
        <taxon>Mermithida</taxon>
        <taxon>Mermithoidea</taxon>
        <taxon>Mermithidae</taxon>
        <taxon>Romanomermis</taxon>
    </lineage>
</organism>
<sequence length="87" mass="9684">MSQSSRRLLLPVSPRTITNMSAARIDSFLNSHGQSIYKVDHFSEIVNGYNVTLIASHGQQTLLFNLTNAYRNDGQARFVSQPLALFG</sequence>
<reference evidence="2" key="1">
    <citation type="submission" date="2022-11" db="UniProtKB">
        <authorList>
            <consortium name="WormBaseParasite"/>
        </authorList>
    </citation>
    <scope>IDENTIFICATION</scope>
</reference>
<proteinExistence type="predicted"/>
<dbReference type="WBParaSite" id="nRc.2.0.1.t39037-RA">
    <property type="protein sequence ID" value="nRc.2.0.1.t39037-RA"/>
    <property type="gene ID" value="nRc.2.0.1.g39037"/>
</dbReference>
<dbReference type="AlphaFoldDB" id="A0A915KKT2"/>
<accession>A0A915KKT2</accession>
<evidence type="ECO:0000313" key="2">
    <source>
        <dbReference type="WBParaSite" id="nRc.2.0.1.t39037-RA"/>
    </source>
</evidence>
<name>A0A915KKT2_ROMCU</name>
<keyword evidence="1" id="KW-1185">Reference proteome</keyword>